<evidence type="ECO:0000313" key="1">
    <source>
        <dbReference type="EMBL" id="KDQ54658.1"/>
    </source>
</evidence>
<reference evidence="2" key="1">
    <citation type="journal article" date="2014" name="Proc. Natl. Acad. Sci. U.S.A.">
        <title>Extensive sampling of basidiomycete genomes demonstrates inadequacy of the white-rot/brown-rot paradigm for wood decay fungi.</title>
        <authorList>
            <person name="Riley R."/>
            <person name="Salamov A.A."/>
            <person name="Brown D.W."/>
            <person name="Nagy L.G."/>
            <person name="Floudas D."/>
            <person name="Held B.W."/>
            <person name="Levasseur A."/>
            <person name="Lombard V."/>
            <person name="Morin E."/>
            <person name="Otillar R."/>
            <person name="Lindquist E.A."/>
            <person name="Sun H."/>
            <person name="LaButti K.M."/>
            <person name="Schmutz J."/>
            <person name="Jabbour D."/>
            <person name="Luo H."/>
            <person name="Baker S.E."/>
            <person name="Pisabarro A.G."/>
            <person name="Walton J.D."/>
            <person name="Blanchette R.A."/>
            <person name="Henrissat B."/>
            <person name="Martin F."/>
            <person name="Cullen D."/>
            <person name="Hibbett D.S."/>
            <person name="Grigoriev I.V."/>
        </authorList>
    </citation>
    <scope>NUCLEOTIDE SEQUENCE [LARGE SCALE GENOMIC DNA]</scope>
    <source>
        <strain evidence="2">MUCL 33604</strain>
    </source>
</reference>
<name>A0A067PIB6_9AGAM</name>
<dbReference type="InParanoid" id="A0A067PIB6"/>
<evidence type="ECO:0000313" key="2">
    <source>
        <dbReference type="Proteomes" id="UP000027265"/>
    </source>
</evidence>
<dbReference type="OrthoDB" id="5831190at2759"/>
<dbReference type="Proteomes" id="UP000027265">
    <property type="component" value="Unassembled WGS sequence"/>
</dbReference>
<accession>A0A067PIB6</accession>
<organism evidence="1 2">
    <name type="scientific">Jaapia argillacea MUCL 33604</name>
    <dbReference type="NCBI Taxonomy" id="933084"/>
    <lineage>
        <taxon>Eukaryota</taxon>
        <taxon>Fungi</taxon>
        <taxon>Dikarya</taxon>
        <taxon>Basidiomycota</taxon>
        <taxon>Agaricomycotina</taxon>
        <taxon>Agaricomycetes</taxon>
        <taxon>Agaricomycetidae</taxon>
        <taxon>Jaapiales</taxon>
        <taxon>Jaapiaceae</taxon>
        <taxon>Jaapia</taxon>
    </lineage>
</organism>
<proteinExistence type="predicted"/>
<dbReference type="HOGENOM" id="CLU_2967264_0_0_1"/>
<sequence length="59" mass="6312">LGALIALSEHKMFVQGVTWAIECQMMSMDTTVRQLGSSTTTRNTGRNSVSSVPTVGLVL</sequence>
<feature type="non-terminal residue" evidence="1">
    <location>
        <position position="1"/>
    </location>
</feature>
<dbReference type="EMBL" id="KL197728">
    <property type="protein sequence ID" value="KDQ54658.1"/>
    <property type="molecule type" value="Genomic_DNA"/>
</dbReference>
<keyword evidence="2" id="KW-1185">Reference proteome</keyword>
<gene>
    <name evidence="1" type="ORF">JAAARDRAFT_135356</name>
</gene>
<dbReference type="AlphaFoldDB" id="A0A067PIB6"/>
<protein>
    <submittedName>
        <fullName evidence="1">Uncharacterized protein</fullName>
    </submittedName>
</protein>